<protein>
    <submittedName>
        <fullName evidence="2">MIT domain-containing protein 1</fullName>
    </submittedName>
</protein>
<sequence length="307" mass="34675">MQCRRSRRAVFADVSLPGQKSAKAEVEPGKTEQRSVADYYDADYWKEFLASQLDFLNVSSECADTESKDVVALKDASVECNSAVCDANTESADCHPSLSSAVSSCSESDSSAQSLSEPSPSKQKFVRRAPGSLRIEEVFSEAEARKSSKGYNVKLVKEIRIEDGSTGYGYDKLFVDALNSRLRSVFVNDPYIRLKSQAANFVVFCEVLMSNAPNLQKIILRTQNDPSVDHRALFSHLRWALFQNGIRLEIQRSETIHDREIRFDNGWIYRIGRGLDYFQKQPYLTVGLSNYNLRRCLETIVCITKEM</sequence>
<evidence type="ECO:0000313" key="2">
    <source>
        <dbReference type="EMBL" id="ADY46083.1"/>
    </source>
</evidence>
<evidence type="ECO:0000259" key="1">
    <source>
        <dbReference type="Pfam" id="PF16565"/>
    </source>
</evidence>
<name>F1L7H9_ASCSU</name>
<dbReference type="AlphaFoldDB" id="F1L7H9"/>
<organism evidence="2">
    <name type="scientific">Ascaris suum</name>
    <name type="common">Pig roundworm</name>
    <name type="synonym">Ascaris lumbricoides</name>
    <dbReference type="NCBI Taxonomy" id="6253"/>
    <lineage>
        <taxon>Eukaryota</taxon>
        <taxon>Metazoa</taxon>
        <taxon>Ecdysozoa</taxon>
        <taxon>Nematoda</taxon>
        <taxon>Chromadorea</taxon>
        <taxon>Rhabditida</taxon>
        <taxon>Spirurina</taxon>
        <taxon>Ascaridomorpha</taxon>
        <taxon>Ascaridoidea</taxon>
        <taxon>Ascarididae</taxon>
        <taxon>Ascaris</taxon>
    </lineage>
</organism>
<reference evidence="2" key="1">
    <citation type="journal article" date="2011" name="Genome Res.">
        <title>Deep small RNA sequencing from the nematode Ascaris reveals conservation, functional diversification, and novel developmental profiles.</title>
        <authorList>
            <person name="Wang J."/>
            <person name="Czech B."/>
            <person name="Crunk A."/>
            <person name="Wallace A."/>
            <person name="Mitreva M."/>
            <person name="Hannon G.J."/>
            <person name="Davis R.E."/>
        </authorList>
    </citation>
    <scope>NUCLEOTIDE SEQUENCE</scope>
</reference>
<proteinExistence type="evidence at transcript level"/>
<dbReference type="InterPro" id="IPR038113">
    <property type="entry name" value="MITD1_C_sf"/>
</dbReference>
<feature type="domain" description="MITD1 C-terminal phospholipase D-like" evidence="1">
    <location>
        <begin position="167"/>
        <end position="304"/>
    </location>
</feature>
<accession>F1L7H9</accession>
<dbReference type="InterPro" id="IPR032341">
    <property type="entry name" value="MITD1_C"/>
</dbReference>
<dbReference type="Pfam" id="PF16565">
    <property type="entry name" value="MIT_C"/>
    <property type="match status" value="1"/>
</dbReference>
<dbReference type="Gene3D" id="3.30.870.30">
    <property type="entry name" value="MITD, C-terminal phospholipase D-like domain"/>
    <property type="match status" value="1"/>
</dbReference>
<dbReference type="EMBL" id="JI173087">
    <property type="protein sequence ID" value="ADY46083.1"/>
    <property type="molecule type" value="mRNA"/>
</dbReference>